<dbReference type="EMBL" id="NCVQ01000009">
    <property type="protein sequence ID" value="PWZ09379.1"/>
    <property type="molecule type" value="Genomic_DNA"/>
</dbReference>
<organism evidence="1">
    <name type="scientific">Zea mays</name>
    <name type="common">Maize</name>
    <dbReference type="NCBI Taxonomy" id="4577"/>
    <lineage>
        <taxon>Eukaryota</taxon>
        <taxon>Viridiplantae</taxon>
        <taxon>Streptophyta</taxon>
        <taxon>Embryophyta</taxon>
        <taxon>Tracheophyta</taxon>
        <taxon>Spermatophyta</taxon>
        <taxon>Magnoliopsida</taxon>
        <taxon>Liliopsida</taxon>
        <taxon>Poales</taxon>
        <taxon>Poaceae</taxon>
        <taxon>PACMAD clade</taxon>
        <taxon>Panicoideae</taxon>
        <taxon>Andropogonodae</taxon>
        <taxon>Andropogoneae</taxon>
        <taxon>Tripsacinae</taxon>
        <taxon>Zea</taxon>
    </lineage>
</organism>
<comment type="caution">
    <text evidence="1">The sequence shown here is derived from an EMBL/GenBank/DDBJ whole genome shotgun (WGS) entry which is preliminary data.</text>
</comment>
<proteinExistence type="predicted"/>
<dbReference type="AlphaFoldDB" id="A0A3L6DLJ4"/>
<name>A0A3L6DLJ4_MAIZE</name>
<gene>
    <name evidence="1" type="ORF">Zm00014a_026519</name>
</gene>
<accession>A0A3L6DLJ4</accession>
<dbReference type="Proteomes" id="UP000251960">
    <property type="component" value="Chromosome 8"/>
</dbReference>
<evidence type="ECO:0000313" key="1">
    <source>
        <dbReference type="EMBL" id="PWZ09379.1"/>
    </source>
</evidence>
<sequence length="39" mass="4697">MNYKIFASNNITHIYRDIIYFFVATHEHSPSYLMGMDKK</sequence>
<protein>
    <submittedName>
        <fullName evidence="1">Uncharacterized protein</fullName>
    </submittedName>
</protein>
<reference evidence="1" key="1">
    <citation type="journal article" date="2018" name="Nat. Genet.">
        <title>Extensive intraspecific gene order and gene structural variations between Mo17 and other maize genomes.</title>
        <authorList>
            <person name="Sun S."/>
            <person name="Zhou Y."/>
            <person name="Chen J."/>
            <person name="Shi J."/>
            <person name="Zhao H."/>
            <person name="Zhao H."/>
            <person name="Song W."/>
            <person name="Zhang M."/>
            <person name="Cui Y."/>
            <person name="Dong X."/>
            <person name="Liu H."/>
            <person name="Ma X."/>
            <person name="Jiao Y."/>
            <person name="Wang B."/>
            <person name="Wei X."/>
            <person name="Stein J.C."/>
            <person name="Glaubitz J.C."/>
            <person name="Lu F."/>
            <person name="Yu G."/>
            <person name="Liang C."/>
            <person name="Fengler K."/>
            <person name="Li B."/>
            <person name="Rafalski A."/>
            <person name="Schnable P.S."/>
            <person name="Ware D.H."/>
            <person name="Buckler E.S."/>
            <person name="Lai J."/>
        </authorList>
    </citation>
    <scope>NUCLEOTIDE SEQUENCE [LARGE SCALE GENOMIC DNA]</scope>
    <source>
        <tissue evidence="1">Seedling</tissue>
    </source>
</reference>